<evidence type="ECO:0000313" key="4">
    <source>
        <dbReference type="EMBL" id="OJT14665.1"/>
    </source>
</evidence>
<accession>A0A1M2W479</accession>
<keyword evidence="2" id="KW-0812">Transmembrane</keyword>
<evidence type="ECO:0000259" key="3">
    <source>
        <dbReference type="Pfam" id="PF20152"/>
    </source>
</evidence>
<comment type="caution">
    <text evidence="4">The sequence shown here is derived from an EMBL/GenBank/DDBJ whole genome shotgun (WGS) entry which is preliminary data.</text>
</comment>
<dbReference type="OrthoDB" id="2755905at2759"/>
<dbReference type="InterPro" id="IPR045339">
    <property type="entry name" value="DUF6534"/>
</dbReference>
<dbReference type="STRING" id="154538.A0A1M2W479"/>
<dbReference type="AlphaFoldDB" id="A0A1M2W479"/>
<dbReference type="Pfam" id="PF20152">
    <property type="entry name" value="DUF6534"/>
    <property type="match status" value="1"/>
</dbReference>
<feature type="transmembrane region" description="Helical" evidence="2">
    <location>
        <begin position="34"/>
        <end position="57"/>
    </location>
</feature>
<feature type="transmembrane region" description="Helical" evidence="2">
    <location>
        <begin position="123"/>
        <end position="143"/>
    </location>
</feature>
<evidence type="ECO:0000256" key="1">
    <source>
        <dbReference type="SAM" id="MobiDB-lite"/>
    </source>
</evidence>
<evidence type="ECO:0000313" key="5">
    <source>
        <dbReference type="Proteomes" id="UP000184267"/>
    </source>
</evidence>
<gene>
    <name evidence="4" type="ORF">TRAPUB_8777</name>
</gene>
<keyword evidence="2" id="KW-0472">Membrane</keyword>
<keyword evidence="2" id="KW-1133">Transmembrane helix</keyword>
<feature type="compositionally biased region" description="Basic and acidic residues" evidence="1">
    <location>
        <begin position="208"/>
        <end position="219"/>
    </location>
</feature>
<feature type="region of interest" description="Disordered" evidence="1">
    <location>
        <begin position="205"/>
        <end position="227"/>
    </location>
</feature>
<name>A0A1M2W479_TRAPU</name>
<dbReference type="PANTHER" id="PTHR40465">
    <property type="entry name" value="CHROMOSOME 1, WHOLE GENOME SHOTGUN SEQUENCE"/>
    <property type="match status" value="1"/>
</dbReference>
<dbReference type="EMBL" id="MNAD01000256">
    <property type="protein sequence ID" value="OJT14665.1"/>
    <property type="molecule type" value="Genomic_DNA"/>
</dbReference>
<reference evidence="4 5" key="1">
    <citation type="submission" date="2016-10" db="EMBL/GenBank/DDBJ databases">
        <title>Genome sequence of the basidiomycete white-rot fungus Trametes pubescens.</title>
        <authorList>
            <person name="Makela M.R."/>
            <person name="Granchi Z."/>
            <person name="Peng M."/>
            <person name="De Vries R.P."/>
            <person name="Grigoriev I."/>
            <person name="Riley R."/>
            <person name="Hilden K."/>
        </authorList>
    </citation>
    <scope>NUCLEOTIDE SEQUENCE [LARGE SCALE GENOMIC DNA]</scope>
    <source>
        <strain evidence="4 5">FBCC735</strain>
    </source>
</reference>
<feature type="domain" description="DUF6534" evidence="3">
    <location>
        <begin position="43"/>
        <end position="148"/>
    </location>
</feature>
<sequence length="227" mass="24837">IASMFIGLGFAIAAGIEAFTVVRYITDSRRLSWLVSVAYGFAFTSDVIVTGGLVFVLQRSRTGSKRRVPSTRNVSEKYYPLNETSRFRSNTILDILIKYTINTGLLTSVLVFISAIVLPGDLVYAGVSIVGAKLYANSVLAVVNSRKSIGNKFFDDFTTQVVPLRSRVDIELESMAWNVHQPTTVASSMTESIITSQGVSFVTSADTATKKPTESDEKRRHNSTMTA</sequence>
<evidence type="ECO:0000256" key="2">
    <source>
        <dbReference type="SAM" id="Phobius"/>
    </source>
</evidence>
<dbReference type="OMA" id="LESMAWN"/>
<organism evidence="4 5">
    <name type="scientific">Trametes pubescens</name>
    <name type="common">White-rot fungus</name>
    <dbReference type="NCBI Taxonomy" id="154538"/>
    <lineage>
        <taxon>Eukaryota</taxon>
        <taxon>Fungi</taxon>
        <taxon>Dikarya</taxon>
        <taxon>Basidiomycota</taxon>
        <taxon>Agaricomycotina</taxon>
        <taxon>Agaricomycetes</taxon>
        <taxon>Polyporales</taxon>
        <taxon>Polyporaceae</taxon>
        <taxon>Trametes</taxon>
    </lineage>
</organism>
<feature type="transmembrane region" description="Helical" evidence="2">
    <location>
        <begin position="96"/>
        <end position="117"/>
    </location>
</feature>
<feature type="non-terminal residue" evidence="4">
    <location>
        <position position="1"/>
    </location>
</feature>
<dbReference type="PANTHER" id="PTHR40465:SF1">
    <property type="entry name" value="DUF6534 DOMAIN-CONTAINING PROTEIN"/>
    <property type="match status" value="1"/>
</dbReference>
<protein>
    <recommendedName>
        <fullName evidence="3">DUF6534 domain-containing protein</fullName>
    </recommendedName>
</protein>
<keyword evidence="5" id="KW-1185">Reference proteome</keyword>
<dbReference type="Proteomes" id="UP000184267">
    <property type="component" value="Unassembled WGS sequence"/>
</dbReference>
<proteinExistence type="predicted"/>